<dbReference type="Proteomes" id="UP000798662">
    <property type="component" value="Chromosome 1"/>
</dbReference>
<comment type="caution">
    <text evidence="1">The sequence shown here is derived from an EMBL/GenBank/DDBJ whole genome shotgun (WGS) entry which is preliminary data.</text>
</comment>
<keyword evidence="2" id="KW-1185">Reference proteome</keyword>
<evidence type="ECO:0000313" key="1">
    <source>
        <dbReference type="EMBL" id="KAK1858690.1"/>
    </source>
</evidence>
<gene>
    <name evidence="1" type="ORF">I4F81_001291</name>
</gene>
<proteinExistence type="predicted"/>
<dbReference type="EMBL" id="CM020618">
    <property type="protein sequence ID" value="KAK1858690.1"/>
    <property type="molecule type" value="Genomic_DNA"/>
</dbReference>
<accession>A0ACC3BL88</accession>
<evidence type="ECO:0000313" key="2">
    <source>
        <dbReference type="Proteomes" id="UP000798662"/>
    </source>
</evidence>
<organism evidence="1 2">
    <name type="scientific">Pyropia yezoensis</name>
    <name type="common">Susabi-nori</name>
    <name type="synonym">Porphyra yezoensis</name>
    <dbReference type="NCBI Taxonomy" id="2788"/>
    <lineage>
        <taxon>Eukaryota</taxon>
        <taxon>Rhodophyta</taxon>
        <taxon>Bangiophyceae</taxon>
        <taxon>Bangiales</taxon>
        <taxon>Bangiaceae</taxon>
        <taxon>Pyropia</taxon>
    </lineage>
</organism>
<sequence>MSYRGGGGRGRGGGGGGRGGGGGGRGGEYYKNKYGGGGRGGGGGGGGGGRGGGGFGGSGGFGGGGGGGGSGFPASGGRSDPTSFRYLGDVRALAGGLSRLDGAPYPAYKDMVGEWALGPGLSLFIDRVQADPYAPPSRARVRVELGAAGFPAALHASRVRTAAFCDYLTRRFWAAVHGRGMDTAAGGGGGWGGSKGGDLNVDCPGQHVLERTSCLLVDGRAIEVRFTVALPARGRSIEGRSAARILAEALPAACRASLYAAALDGAALAAHVTSVEDQEHLREVGLPAAGLIAFVANGAVLPRASGADDRPMAAAGVVKFRSPPGMEVTVKLPSGRSVSGMGIRPGITLVVGGGFHGKSTLLAALEVGVYNHIPGDGREFVAAAPSAVSIRAEDGRSVTGVDISPFINNLPFGKPTTSWSSADASGSTSQAANIMEALEARSRVLLIDEDLAATNFMIRDVRMQALVPPAKEPITPMIARIRSLYERAGVSSVLVIGGAGDYFEVADAVIMMDCYAPRDVTAEAKAIATRMPSGASFATVGAAAAAFAKPPVPRRLSCASVRAVAAGGRGRVTVRAKGTVEFGGTELDLSAVAQVVEASQTRSIAAAVEALGGRTALQEAGVAAAVDALEAAVDGGGLDALGGGRERLGNLARPRAVEVHCALNRLRGVELLPR</sequence>
<reference evidence="1" key="1">
    <citation type="submission" date="2019-11" db="EMBL/GenBank/DDBJ databases">
        <title>Nori genome reveals adaptations in red seaweeds to the harsh intertidal environment.</title>
        <authorList>
            <person name="Wang D."/>
            <person name="Mao Y."/>
        </authorList>
    </citation>
    <scope>NUCLEOTIDE SEQUENCE</scope>
    <source>
        <tissue evidence="1">Gametophyte</tissue>
    </source>
</reference>
<name>A0ACC3BL88_PYRYE</name>
<protein>
    <submittedName>
        <fullName evidence="1">Uncharacterized protein</fullName>
    </submittedName>
</protein>